<evidence type="ECO:0000313" key="1">
    <source>
        <dbReference type="EMBL" id="CAG6594808.1"/>
    </source>
</evidence>
<accession>A0A8D8KRG5</accession>
<proteinExistence type="predicted"/>
<name>A0A8D8KRG5_CULPI</name>
<reference evidence="1" key="1">
    <citation type="submission" date="2021-05" db="EMBL/GenBank/DDBJ databases">
        <authorList>
            <person name="Alioto T."/>
            <person name="Alioto T."/>
            <person name="Gomez Garrido J."/>
        </authorList>
    </citation>
    <scope>NUCLEOTIDE SEQUENCE</scope>
</reference>
<dbReference type="EMBL" id="HBUE01226809">
    <property type="protein sequence ID" value="CAG6542699.1"/>
    <property type="molecule type" value="Transcribed_RNA"/>
</dbReference>
<dbReference type="EMBL" id="HBUE01333552">
    <property type="protein sequence ID" value="CAG6594808.1"/>
    <property type="molecule type" value="Transcribed_RNA"/>
</dbReference>
<protein>
    <submittedName>
        <fullName evidence="1">(northern house mosquito) hypothetical protein</fullName>
    </submittedName>
</protein>
<organism evidence="1">
    <name type="scientific">Culex pipiens</name>
    <name type="common">House mosquito</name>
    <dbReference type="NCBI Taxonomy" id="7175"/>
    <lineage>
        <taxon>Eukaryota</taxon>
        <taxon>Metazoa</taxon>
        <taxon>Ecdysozoa</taxon>
        <taxon>Arthropoda</taxon>
        <taxon>Hexapoda</taxon>
        <taxon>Insecta</taxon>
        <taxon>Pterygota</taxon>
        <taxon>Neoptera</taxon>
        <taxon>Endopterygota</taxon>
        <taxon>Diptera</taxon>
        <taxon>Nematocera</taxon>
        <taxon>Culicoidea</taxon>
        <taxon>Culicidae</taxon>
        <taxon>Culicinae</taxon>
        <taxon>Culicini</taxon>
        <taxon>Culex</taxon>
        <taxon>Culex</taxon>
    </lineage>
</organism>
<sequence length="104" mass="11204">MWGGTCRRGGGAPERSDHGWKIPVDVVLQDAARLGTDRVVVKGEMGHPEQAVELEELEQVEGLIVVEMQRLHAHSNAVGNITKGAIVEIGIIIGIPQQQHVAGR</sequence>
<dbReference type="EMBL" id="HBUE01333551">
    <property type="protein sequence ID" value="CAG6594806.1"/>
    <property type="molecule type" value="Transcribed_RNA"/>
</dbReference>
<dbReference type="EMBL" id="HBUE01226808">
    <property type="protein sequence ID" value="CAG6542697.1"/>
    <property type="molecule type" value="Transcribed_RNA"/>
</dbReference>
<dbReference type="AlphaFoldDB" id="A0A8D8KRG5"/>